<protein>
    <recommendedName>
        <fullName evidence="5">Pentatricopeptide repeat-containing protein</fullName>
    </recommendedName>
</protein>
<dbReference type="Gene3D" id="1.25.40.10">
    <property type="entry name" value="Tetratricopeptide repeat domain"/>
    <property type="match status" value="5"/>
</dbReference>
<dbReference type="Pfam" id="PF13041">
    <property type="entry name" value="PPR_2"/>
    <property type="match status" value="1"/>
</dbReference>
<dbReference type="FunFam" id="1.25.40.10:FF:000090">
    <property type="entry name" value="Pentatricopeptide repeat-containing protein, chloroplastic"/>
    <property type="match status" value="1"/>
</dbReference>
<evidence type="ECO:0008006" key="5">
    <source>
        <dbReference type="Google" id="ProtNLM"/>
    </source>
</evidence>
<name>S8C581_9LAMI</name>
<keyword evidence="1" id="KW-0677">Repeat</keyword>
<evidence type="ECO:0000256" key="2">
    <source>
        <dbReference type="PROSITE-ProRule" id="PRU00708"/>
    </source>
</evidence>
<dbReference type="OrthoDB" id="736185at2759"/>
<organism evidence="3 4">
    <name type="scientific">Genlisea aurea</name>
    <dbReference type="NCBI Taxonomy" id="192259"/>
    <lineage>
        <taxon>Eukaryota</taxon>
        <taxon>Viridiplantae</taxon>
        <taxon>Streptophyta</taxon>
        <taxon>Embryophyta</taxon>
        <taxon>Tracheophyta</taxon>
        <taxon>Spermatophyta</taxon>
        <taxon>Magnoliopsida</taxon>
        <taxon>eudicotyledons</taxon>
        <taxon>Gunneridae</taxon>
        <taxon>Pentapetalae</taxon>
        <taxon>asterids</taxon>
        <taxon>lamiids</taxon>
        <taxon>Lamiales</taxon>
        <taxon>Lentibulariaceae</taxon>
        <taxon>Genlisea</taxon>
    </lineage>
</organism>
<feature type="repeat" description="PPR" evidence="2">
    <location>
        <begin position="313"/>
        <end position="347"/>
    </location>
</feature>
<dbReference type="PANTHER" id="PTHR47928:SF146">
    <property type="entry name" value="DYW DOMAIN-CONTAINING PROTEIN"/>
    <property type="match status" value="1"/>
</dbReference>
<gene>
    <name evidence="3" type="ORF">M569_12917</name>
</gene>
<dbReference type="FunFam" id="1.25.40.10:FF:000343">
    <property type="entry name" value="Pentatricopeptide repeat-containing protein At3g58590"/>
    <property type="match status" value="1"/>
</dbReference>
<dbReference type="InterPro" id="IPR050421">
    <property type="entry name" value="PPR"/>
</dbReference>
<feature type="repeat" description="PPR" evidence="2">
    <location>
        <begin position="384"/>
        <end position="418"/>
    </location>
</feature>
<sequence>IRELHEWNLLIRQSSAANPFKALSLFQEMRFIELSDIFKDDPFIYASLVKACGKARAFLEGKSIHGLVIRLGLDCNVNLLNSLTSFYMCSSDMARYASILFRSAKEKTVISVNCMISGYVRRGNIGVCFSLFDKMLRGCFGPNLKPNFVTFVILISGCVEYGDCGTASALHCCCFKIGFVSDTEVCNALINMYAKFGYLSDAMTIFRDMPRKDLFSWNSLIHGYSKICDERAFTIFRNFRISGIGTDKVSLSCLLSACAARKDLSRGEALHSYAIVIGQDSEDSVGTALINMYTKCGLVKSARKFFDQLPKQNIELWNAMIHGYVENGNTAEVLMLSDRIKTIGLEPDEVTILGLIMACRDTGDLRNCSFVHSMVRNDKVFHQNLVLGNALIDMYAKCGCMAEARSVFDTMVGRDVITWTSMIVGYAVNGEGRKSVAIFHQMCEDERHIPNSVTFIGVLSACDYAGMVDEGRKLFDMMYRVYDIEPQIEHCGCIVDMLARSGMVEEAERFVMEMAVQPNAVIWRMLMNGCRVHGEIKLGFKLLELELDGAASYVASSNIYAEAERWGEVVGYR</sequence>
<dbReference type="Proteomes" id="UP000015453">
    <property type="component" value="Unassembled WGS sequence"/>
</dbReference>
<keyword evidence="4" id="KW-1185">Reference proteome</keyword>
<evidence type="ECO:0000256" key="1">
    <source>
        <dbReference type="ARBA" id="ARBA00022737"/>
    </source>
</evidence>
<evidence type="ECO:0000313" key="4">
    <source>
        <dbReference type="Proteomes" id="UP000015453"/>
    </source>
</evidence>
<dbReference type="AlphaFoldDB" id="S8C581"/>
<accession>S8C581</accession>
<evidence type="ECO:0000313" key="3">
    <source>
        <dbReference type="EMBL" id="EPS61874.1"/>
    </source>
</evidence>
<dbReference type="EMBL" id="AUSU01006539">
    <property type="protein sequence ID" value="EPS61874.1"/>
    <property type="molecule type" value="Genomic_DNA"/>
</dbReference>
<proteinExistence type="predicted"/>
<feature type="non-terminal residue" evidence="3">
    <location>
        <position position="573"/>
    </location>
</feature>
<dbReference type="PANTHER" id="PTHR47928">
    <property type="entry name" value="REPEAT-CONTAINING PROTEIN, PUTATIVE-RELATED"/>
    <property type="match status" value="1"/>
</dbReference>
<dbReference type="InterPro" id="IPR011990">
    <property type="entry name" value="TPR-like_helical_dom_sf"/>
</dbReference>
<comment type="caution">
    <text evidence="3">The sequence shown here is derived from an EMBL/GenBank/DDBJ whole genome shotgun (WGS) entry which is preliminary data.</text>
</comment>
<dbReference type="GO" id="GO:0016554">
    <property type="term" value="P:cytidine to uridine editing"/>
    <property type="evidence" value="ECO:0007669"/>
    <property type="project" value="TreeGrafter"/>
</dbReference>
<feature type="non-terminal residue" evidence="3">
    <location>
        <position position="1"/>
    </location>
</feature>
<dbReference type="NCBIfam" id="TIGR00756">
    <property type="entry name" value="PPR"/>
    <property type="match status" value="5"/>
</dbReference>
<feature type="repeat" description="PPR" evidence="2">
    <location>
        <begin position="182"/>
        <end position="216"/>
    </location>
</feature>
<dbReference type="PROSITE" id="PS51375">
    <property type="entry name" value="PPR"/>
    <property type="match status" value="4"/>
</dbReference>
<dbReference type="InterPro" id="IPR002885">
    <property type="entry name" value="PPR_rpt"/>
</dbReference>
<feature type="repeat" description="PPR" evidence="2">
    <location>
        <begin position="108"/>
        <end position="142"/>
    </location>
</feature>
<reference evidence="3 4" key="1">
    <citation type="journal article" date="2013" name="BMC Genomics">
        <title>The miniature genome of a carnivorous plant Genlisea aurea contains a low number of genes and short non-coding sequences.</title>
        <authorList>
            <person name="Leushkin E.V."/>
            <person name="Sutormin R.A."/>
            <person name="Nabieva E.R."/>
            <person name="Penin A.A."/>
            <person name="Kondrashov A.S."/>
            <person name="Logacheva M.D."/>
        </authorList>
    </citation>
    <scope>NUCLEOTIDE SEQUENCE [LARGE SCALE GENOMIC DNA]</scope>
</reference>
<dbReference type="Pfam" id="PF01535">
    <property type="entry name" value="PPR"/>
    <property type="match status" value="7"/>
</dbReference>